<dbReference type="Proteomes" id="UP001203004">
    <property type="component" value="Unassembled WGS sequence"/>
</dbReference>
<gene>
    <name evidence="1" type="ORF">M3N64_08015</name>
</gene>
<keyword evidence="2" id="KW-1185">Reference proteome</keyword>
<evidence type="ECO:0000313" key="1">
    <source>
        <dbReference type="EMBL" id="MCL1631896.1"/>
    </source>
</evidence>
<protein>
    <recommendedName>
        <fullName evidence="3">Holin-like toxin</fullName>
    </recommendedName>
</protein>
<dbReference type="EMBL" id="JAMAST010000007">
    <property type="protein sequence ID" value="MCL1631896.1"/>
    <property type="molecule type" value="Genomic_DNA"/>
</dbReference>
<sequence length="28" mass="3050">MVIYIVIAALLLSTISAFILSIINETLN</sequence>
<reference evidence="1 2" key="1">
    <citation type="submission" date="2022-05" db="EMBL/GenBank/DDBJ databases">
        <title>Sporolactobacillus sp nov CPB3-1, isolated from tree bark (Mangifera indica L.).</title>
        <authorList>
            <person name="Phuengjayaem S."/>
            <person name="Tanasupawat S."/>
        </authorList>
    </citation>
    <scope>NUCLEOTIDE SEQUENCE [LARGE SCALE GENOMIC DNA]</scope>
    <source>
        <strain evidence="1 2">CPB3-1</strain>
    </source>
</reference>
<name>A0ABT0MAK7_9BACL</name>
<evidence type="ECO:0000313" key="2">
    <source>
        <dbReference type="Proteomes" id="UP001203004"/>
    </source>
</evidence>
<proteinExistence type="predicted"/>
<accession>A0ABT0MAK7</accession>
<comment type="caution">
    <text evidence="1">The sequence shown here is derived from an EMBL/GenBank/DDBJ whole genome shotgun (WGS) entry which is preliminary data.</text>
</comment>
<evidence type="ECO:0008006" key="3">
    <source>
        <dbReference type="Google" id="ProtNLM"/>
    </source>
</evidence>
<organism evidence="1 2">
    <name type="scientific">Sporolactobacillus mangiferae</name>
    <dbReference type="NCBI Taxonomy" id="2940498"/>
    <lineage>
        <taxon>Bacteria</taxon>
        <taxon>Bacillati</taxon>
        <taxon>Bacillota</taxon>
        <taxon>Bacilli</taxon>
        <taxon>Bacillales</taxon>
        <taxon>Sporolactobacillaceae</taxon>
        <taxon>Sporolactobacillus</taxon>
    </lineage>
</organism>